<evidence type="ECO:0000313" key="4">
    <source>
        <dbReference type="EMBL" id="WML86635.1"/>
    </source>
</evidence>
<dbReference type="InterPro" id="IPR013410">
    <property type="entry name" value="CRISPR-assoc_RAMP_Cmr4"/>
</dbReference>
<evidence type="ECO:0000313" key="5">
    <source>
        <dbReference type="Proteomes" id="UP001223336"/>
    </source>
</evidence>
<dbReference type="PANTHER" id="PTHR36700:SF1">
    <property type="entry name" value="CRISPR SYSTEM CMR SUBUNIT CMR4"/>
    <property type="match status" value="1"/>
</dbReference>
<dbReference type="InterPro" id="IPR005537">
    <property type="entry name" value="RAMP_III_fam"/>
</dbReference>
<evidence type="ECO:0000259" key="2">
    <source>
        <dbReference type="Pfam" id="PF03787"/>
    </source>
</evidence>
<dbReference type="Proteomes" id="UP001223336">
    <property type="component" value="Unassembled WGS sequence"/>
</dbReference>
<reference evidence="4 5" key="1">
    <citation type="submission" date="2023-08" db="EMBL/GenBank/DDBJ databases">
        <title>New molecular markers tilS and rpoB for phylogenetic and monitoring studies of the genus Thiothrix biodiversity.</title>
        <authorList>
            <person name="Ravin N.V."/>
            <person name="Smolyakov D."/>
            <person name="Markov N.D."/>
            <person name="Beletsky A.V."/>
            <person name="Mardanov A.V."/>
            <person name="Rudenko T.S."/>
            <person name="Grabovich M.Y."/>
        </authorList>
    </citation>
    <scope>NUCLEOTIDE SEQUENCE</scope>
    <source>
        <strain evidence="4">DNT52</strain>
        <strain evidence="3 5">H33</strain>
    </source>
</reference>
<sequence length="319" mass="34290">MEQTSTILGLLAQTSIHAGTGQQTGVIDLPIQREGHNGWPCVFGSAVKGALRTRAEQHKLAALKKNEVLLVLDARTYQDKVQQSDDIAVVFGPPPGVAEIKHAGALIVTDARLLLFPVRSLTSQFKWVTCPAALRRYQADCQRLGGDFPKVTIPQPQDQDGKSQAIVPTGSPEDDLFLEEYRFSVRREDLSSLIAMLADLMATADAAGLLEQQLVVVSDNSFAHIVNHSTPVNAHISIDAQTKTVRDGGLWYEETLPPETLLYLGLSASDGRKEGAAMDAGKVLGSVLGLFTDKPWLQLGGNETVGMGWCAVKPVAKGG</sequence>
<keyword evidence="1" id="KW-0051">Antiviral defense</keyword>
<evidence type="ECO:0000313" key="3">
    <source>
        <dbReference type="EMBL" id="MDQ5767906.1"/>
    </source>
</evidence>
<dbReference type="AlphaFoldDB" id="A0AA51MLU3"/>
<gene>
    <name evidence="4" type="primary">cmr4</name>
    <name evidence="3" type="ORF">RCC75_05170</name>
    <name evidence="4" type="ORF">RCG00_20410</name>
</gene>
<dbReference type="EMBL" id="CP133217">
    <property type="protein sequence ID" value="WML86635.1"/>
    <property type="molecule type" value="Genomic_DNA"/>
</dbReference>
<feature type="domain" description="CRISPR type III-associated protein" evidence="2">
    <location>
        <begin position="13"/>
        <end position="310"/>
    </location>
</feature>
<dbReference type="Proteomes" id="UP001229862">
    <property type="component" value="Chromosome"/>
</dbReference>
<dbReference type="Pfam" id="PF03787">
    <property type="entry name" value="RAMPs"/>
    <property type="match status" value="1"/>
</dbReference>
<dbReference type="RefSeq" id="WP_308134024.1">
    <property type="nucleotide sequence ID" value="NZ_CP133217.1"/>
</dbReference>
<name>A0AA51MLU3_9GAMM</name>
<dbReference type="PANTHER" id="PTHR36700">
    <property type="entry name" value="CRISPR SYSTEM CMR SUBUNIT CMR4"/>
    <property type="match status" value="1"/>
</dbReference>
<evidence type="ECO:0000256" key="1">
    <source>
        <dbReference type="ARBA" id="ARBA00023118"/>
    </source>
</evidence>
<protein>
    <submittedName>
        <fullName evidence="4">Type III-B CRISPR module RAMP protein Cmr4</fullName>
    </submittedName>
</protein>
<proteinExistence type="predicted"/>
<dbReference type="EMBL" id="JAVFKN010000004">
    <property type="protein sequence ID" value="MDQ5767906.1"/>
    <property type="molecule type" value="Genomic_DNA"/>
</dbReference>
<keyword evidence="5" id="KW-1185">Reference proteome</keyword>
<dbReference type="GO" id="GO:0051607">
    <property type="term" value="P:defense response to virus"/>
    <property type="evidence" value="ECO:0007669"/>
    <property type="project" value="UniProtKB-KW"/>
</dbReference>
<organism evidence="4">
    <name type="scientific">Thiothrix subterranea</name>
    <dbReference type="NCBI Taxonomy" id="2735563"/>
    <lineage>
        <taxon>Bacteria</taxon>
        <taxon>Pseudomonadati</taxon>
        <taxon>Pseudomonadota</taxon>
        <taxon>Gammaproteobacteria</taxon>
        <taxon>Thiotrichales</taxon>
        <taxon>Thiotrichaceae</taxon>
        <taxon>Thiothrix</taxon>
    </lineage>
</organism>
<accession>A0AA51MLU3</accession>
<dbReference type="NCBIfam" id="TIGR02580">
    <property type="entry name" value="cas_RAMP_Cmr4"/>
    <property type="match status" value="1"/>
</dbReference>